<comment type="caution">
    <text evidence="1">The sequence shown here is derived from an EMBL/GenBank/DDBJ whole genome shotgun (WGS) entry which is preliminary data.</text>
</comment>
<accession>A0ACA9PFJ4</accession>
<dbReference type="Proteomes" id="UP000789920">
    <property type="component" value="Unassembled WGS sequence"/>
</dbReference>
<name>A0ACA9PFJ4_9GLOM</name>
<organism evidence="1 2">
    <name type="scientific">Racocetra persica</name>
    <dbReference type="NCBI Taxonomy" id="160502"/>
    <lineage>
        <taxon>Eukaryota</taxon>
        <taxon>Fungi</taxon>
        <taxon>Fungi incertae sedis</taxon>
        <taxon>Mucoromycota</taxon>
        <taxon>Glomeromycotina</taxon>
        <taxon>Glomeromycetes</taxon>
        <taxon>Diversisporales</taxon>
        <taxon>Gigasporaceae</taxon>
        <taxon>Racocetra</taxon>
    </lineage>
</organism>
<sequence length="139" mass="15597">MHKDKAGSNKADRAEESALKSNQKRANLGDVNLNKISSMAQSKLAKVLSVVQGSKSTKDKDKQKDMSRDLRKLVIFDELSNKKLAEIALEEEKEAATAKNKKRNLKADVTDEEIIEDDDDYNNFTEFDSIISNNPLPKD</sequence>
<dbReference type="EMBL" id="CAJVQC010020140">
    <property type="protein sequence ID" value="CAG8706051.1"/>
    <property type="molecule type" value="Genomic_DNA"/>
</dbReference>
<gene>
    <name evidence="1" type="ORF">RPERSI_LOCUS10239</name>
</gene>
<evidence type="ECO:0000313" key="1">
    <source>
        <dbReference type="EMBL" id="CAG8706051.1"/>
    </source>
</evidence>
<evidence type="ECO:0000313" key="2">
    <source>
        <dbReference type="Proteomes" id="UP000789920"/>
    </source>
</evidence>
<proteinExistence type="predicted"/>
<reference evidence="1" key="1">
    <citation type="submission" date="2021-06" db="EMBL/GenBank/DDBJ databases">
        <authorList>
            <person name="Kallberg Y."/>
            <person name="Tangrot J."/>
            <person name="Rosling A."/>
        </authorList>
    </citation>
    <scope>NUCLEOTIDE SEQUENCE</scope>
    <source>
        <strain evidence="1">MA461A</strain>
    </source>
</reference>
<protein>
    <submittedName>
        <fullName evidence="1">22891_t:CDS:1</fullName>
    </submittedName>
</protein>
<keyword evidence="2" id="KW-1185">Reference proteome</keyword>